<evidence type="ECO:0000313" key="3">
    <source>
        <dbReference type="Proteomes" id="UP001143747"/>
    </source>
</evidence>
<protein>
    <submittedName>
        <fullName evidence="2">Uncharacterized protein</fullName>
    </submittedName>
</protein>
<feature type="transmembrane region" description="Helical" evidence="1">
    <location>
        <begin position="12"/>
        <end position="33"/>
    </location>
</feature>
<feature type="transmembrane region" description="Helical" evidence="1">
    <location>
        <begin position="111"/>
        <end position="133"/>
    </location>
</feature>
<comment type="caution">
    <text evidence="2">The sequence shown here is derived from an EMBL/GenBank/DDBJ whole genome shotgun (WGS) entry which is preliminary data.</text>
</comment>
<evidence type="ECO:0000313" key="2">
    <source>
        <dbReference type="EMBL" id="MDE4908129.1"/>
    </source>
</evidence>
<proteinExistence type="predicted"/>
<dbReference type="AlphaFoldDB" id="A0A9Q4KT55"/>
<dbReference type="EMBL" id="JAKELO010000002">
    <property type="protein sequence ID" value="MDE4908129.1"/>
    <property type="molecule type" value="Genomic_DNA"/>
</dbReference>
<sequence>MYRKGDTSRMDPFYILLFLGFGLIFGITGTAIVYTTQYIPVDRRVAGLGVFFLGCAVSVYYNLQMPPTPFVPIPLLTTITGFLIHPLFFAAGALVISGFSRYLLCLRKDTVFSALFFTAGITAVLGGTGFYVALPSVTGMSDFAIFSNALLRGIVDASLAVVFFTGACEGQIFLQKRQAPPLPEQ</sequence>
<feature type="transmembrane region" description="Helical" evidence="1">
    <location>
        <begin position="45"/>
        <end position="63"/>
    </location>
</feature>
<feature type="transmembrane region" description="Helical" evidence="1">
    <location>
        <begin position="75"/>
        <end position="99"/>
    </location>
</feature>
<dbReference type="Proteomes" id="UP001143747">
    <property type="component" value="Unassembled WGS sequence"/>
</dbReference>
<reference evidence="2" key="1">
    <citation type="submission" date="2022-01" db="EMBL/GenBank/DDBJ databases">
        <title>Draft genome of Methanogenium marinum DSM 15558.</title>
        <authorList>
            <person name="Chen S.-C."/>
            <person name="You Y.-T."/>
        </authorList>
    </citation>
    <scope>NUCLEOTIDE SEQUENCE</scope>
    <source>
        <strain evidence="2">DSM 15558</strain>
    </source>
</reference>
<dbReference type="RefSeq" id="WP_274924765.1">
    <property type="nucleotide sequence ID" value="NZ_JAKELO010000002.1"/>
</dbReference>
<keyword evidence="1" id="KW-0472">Membrane</keyword>
<accession>A0A9Q4KT55</accession>
<evidence type="ECO:0000256" key="1">
    <source>
        <dbReference type="SAM" id="Phobius"/>
    </source>
</evidence>
<gene>
    <name evidence="2" type="ORF">L0665_05840</name>
</gene>
<organism evidence="2 3">
    <name type="scientific">Methanogenium marinum</name>
    <dbReference type="NCBI Taxonomy" id="348610"/>
    <lineage>
        <taxon>Archaea</taxon>
        <taxon>Methanobacteriati</taxon>
        <taxon>Methanobacteriota</taxon>
        <taxon>Stenosarchaea group</taxon>
        <taxon>Methanomicrobia</taxon>
        <taxon>Methanomicrobiales</taxon>
        <taxon>Methanomicrobiaceae</taxon>
        <taxon>Methanogenium</taxon>
    </lineage>
</organism>
<feature type="transmembrane region" description="Helical" evidence="1">
    <location>
        <begin position="145"/>
        <end position="168"/>
    </location>
</feature>
<keyword evidence="1" id="KW-1133">Transmembrane helix</keyword>
<keyword evidence="3" id="KW-1185">Reference proteome</keyword>
<keyword evidence="1" id="KW-0812">Transmembrane</keyword>
<name>A0A9Q4KT55_9EURY</name>